<comment type="caution">
    <text evidence="2">The sequence shown here is derived from an EMBL/GenBank/DDBJ whole genome shotgun (WGS) entry which is preliminary data.</text>
</comment>
<evidence type="ECO:0000256" key="1">
    <source>
        <dbReference type="SAM" id="SignalP"/>
    </source>
</evidence>
<proteinExistence type="predicted"/>
<dbReference type="RefSeq" id="WP_119424392.1">
    <property type="nucleotide sequence ID" value="NZ_QQXK01000011.1"/>
</dbReference>
<keyword evidence="1" id="KW-0732">Signal</keyword>
<reference evidence="2 3" key="1">
    <citation type="submission" date="2018-07" db="EMBL/GenBank/DDBJ databases">
        <title>Arthrobacter sp. nov., isolated from raw cow's milk with high bacterial count.</title>
        <authorList>
            <person name="Hahne J."/>
            <person name="Isele D."/>
            <person name="Lipski A."/>
        </authorList>
    </citation>
    <scope>NUCLEOTIDE SEQUENCE [LARGE SCALE GENOMIC DNA]</scope>
    <source>
        <strain evidence="2 3">JZ R-35</strain>
    </source>
</reference>
<gene>
    <name evidence="2" type="ORF">DWB68_06785</name>
</gene>
<evidence type="ECO:0000313" key="3">
    <source>
        <dbReference type="Proteomes" id="UP000265419"/>
    </source>
</evidence>
<keyword evidence="3" id="KW-1185">Reference proteome</keyword>
<organism evidence="2 3">
    <name type="scientific">Galactobacter valiniphilus</name>
    <dbReference type="NCBI Taxonomy" id="2676122"/>
    <lineage>
        <taxon>Bacteria</taxon>
        <taxon>Bacillati</taxon>
        <taxon>Actinomycetota</taxon>
        <taxon>Actinomycetes</taxon>
        <taxon>Micrococcales</taxon>
        <taxon>Micrococcaceae</taxon>
        <taxon>Galactobacter</taxon>
    </lineage>
</organism>
<name>A0A399JBM3_9MICC</name>
<accession>A0A399JBM3</accession>
<evidence type="ECO:0000313" key="2">
    <source>
        <dbReference type="EMBL" id="RII42450.1"/>
    </source>
</evidence>
<dbReference type="AlphaFoldDB" id="A0A399JBM3"/>
<dbReference type="Proteomes" id="UP000265419">
    <property type="component" value="Unassembled WGS sequence"/>
</dbReference>
<protein>
    <submittedName>
        <fullName evidence="2">Uncharacterized protein</fullName>
    </submittedName>
</protein>
<dbReference type="EMBL" id="QQXK01000011">
    <property type="protein sequence ID" value="RII42450.1"/>
    <property type="molecule type" value="Genomic_DNA"/>
</dbReference>
<feature type="signal peptide" evidence="1">
    <location>
        <begin position="1"/>
        <end position="27"/>
    </location>
</feature>
<feature type="chain" id="PRO_5017301660" evidence="1">
    <location>
        <begin position="28"/>
        <end position="194"/>
    </location>
</feature>
<sequence>MRLIPRALVAAAAGLGLALSGVAPAVAAPAPSAVHVVTAIKAKPVTIKTIPTKTVSGAAKAEVKPSFAKAKGVSKVKAVITVKKGSKTVVKAKSSAKLAAGTYKVTTKVSYVYKGKKASVSKTQTLKVVKKAKKKPASVAATGWDCPSGYPIKGNGSSMIHHVPSGAFYDRTNPEECFASASAARAAGYRASQR</sequence>